<keyword evidence="4 6" id="KW-1133">Transmembrane helix</keyword>
<dbReference type="PANTHER" id="PTHR12154:SF4">
    <property type="entry name" value="UDP-N-ACETYLGLUCOSAMINE TRANSFERASE SUBUNIT ALG14 HOMOLOG"/>
    <property type="match status" value="1"/>
</dbReference>
<gene>
    <name evidence="7" type="ORF">A8708_02890</name>
</gene>
<dbReference type="Gene3D" id="3.40.50.2000">
    <property type="entry name" value="Glycogen Phosphorylase B"/>
    <property type="match status" value="1"/>
</dbReference>
<proteinExistence type="predicted"/>
<feature type="transmembrane region" description="Helical" evidence="6">
    <location>
        <begin position="82"/>
        <end position="101"/>
    </location>
</feature>
<comment type="caution">
    <text evidence="7">The sequence shown here is derived from an EMBL/GenBank/DDBJ whole genome shotgun (WGS) entry which is preliminary data.</text>
</comment>
<dbReference type="AlphaFoldDB" id="A0A198A7Y1"/>
<dbReference type="PANTHER" id="PTHR12154">
    <property type="entry name" value="GLYCOSYL TRANSFERASE-RELATED"/>
    <property type="match status" value="1"/>
</dbReference>
<accession>A0A198A7Y1</accession>
<evidence type="ECO:0000256" key="2">
    <source>
        <dbReference type="ARBA" id="ARBA00022692"/>
    </source>
</evidence>
<dbReference type="NCBIfam" id="NF041549">
    <property type="entry name" value="PssD"/>
    <property type="match status" value="1"/>
</dbReference>
<dbReference type="Pfam" id="PF08660">
    <property type="entry name" value="Alg14"/>
    <property type="match status" value="1"/>
</dbReference>
<evidence type="ECO:0000256" key="1">
    <source>
        <dbReference type="ARBA" id="ARBA00004389"/>
    </source>
</evidence>
<dbReference type="InterPro" id="IPR013969">
    <property type="entry name" value="Oligosacch_biosynth_Alg14"/>
</dbReference>
<organism evidence="7 8">
    <name type="scientific">Paenibacillus oryzisoli</name>
    <dbReference type="NCBI Taxonomy" id="1850517"/>
    <lineage>
        <taxon>Bacteria</taxon>
        <taxon>Bacillati</taxon>
        <taxon>Bacillota</taxon>
        <taxon>Bacilli</taxon>
        <taxon>Bacillales</taxon>
        <taxon>Paenibacillaceae</taxon>
        <taxon>Paenibacillus</taxon>
    </lineage>
</organism>
<keyword evidence="5 6" id="KW-0472">Membrane</keyword>
<dbReference type="GO" id="GO:0006488">
    <property type="term" value="P:dolichol-linked oligosaccharide biosynthetic process"/>
    <property type="evidence" value="ECO:0007669"/>
    <property type="project" value="InterPro"/>
</dbReference>
<sequence>MKICLASSTGGHLGELKKIIPAVAEHNYFIITEQSEMSRSLKDQERVYYLAQQERKNVLLFLHLFLNLFMSLYILVKERPKVIITTGAGAVLGLCVLGKLFGAKVVYIESFAKVYTASVTGRLIYKIADQFYIQWEQLRDVYPTGTYRGSLY</sequence>
<keyword evidence="3" id="KW-0256">Endoplasmic reticulum</keyword>
<evidence type="ECO:0000256" key="4">
    <source>
        <dbReference type="ARBA" id="ARBA00022989"/>
    </source>
</evidence>
<feature type="transmembrane region" description="Helical" evidence="6">
    <location>
        <begin position="58"/>
        <end position="76"/>
    </location>
</feature>
<dbReference type="STRING" id="1850517.A8708_02890"/>
<dbReference type="EMBL" id="LYPB01000073">
    <property type="protein sequence ID" value="OAS17181.1"/>
    <property type="molecule type" value="Genomic_DNA"/>
</dbReference>
<evidence type="ECO:0000313" key="7">
    <source>
        <dbReference type="EMBL" id="OAS17181.1"/>
    </source>
</evidence>
<protein>
    <submittedName>
        <fullName evidence="7">Polysaccharide biosynthesis protein</fullName>
    </submittedName>
</protein>
<comment type="subcellular location">
    <subcellularLocation>
        <location evidence="1">Endoplasmic reticulum membrane</location>
        <topology evidence="1">Single-pass membrane protein</topology>
    </subcellularLocation>
</comment>
<name>A0A198A7Y1_9BACL</name>
<keyword evidence="2 6" id="KW-0812">Transmembrane</keyword>
<evidence type="ECO:0000256" key="6">
    <source>
        <dbReference type="SAM" id="Phobius"/>
    </source>
</evidence>
<evidence type="ECO:0000313" key="8">
    <source>
        <dbReference type="Proteomes" id="UP000078454"/>
    </source>
</evidence>
<dbReference type="OrthoDB" id="555447at2"/>
<evidence type="ECO:0000256" key="5">
    <source>
        <dbReference type="ARBA" id="ARBA00023136"/>
    </source>
</evidence>
<dbReference type="SUPFAM" id="SSF53756">
    <property type="entry name" value="UDP-Glycosyltransferase/glycogen phosphorylase"/>
    <property type="match status" value="1"/>
</dbReference>
<dbReference type="GO" id="GO:0004577">
    <property type="term" value="F:N-acetylglucosaminyldiphosphodolichol N-acetylglucosaminyltransferase activity"/>
    <property type="evidence" value="ECO:0007669"/>
    <property type="project" value="TreeGrafter"/>
</dbReference>
<dbReference type="Proteomes" id="UP000078454">
    <property type="component" value="Unassembled WGS sequence"/>
</dbReference>
<evidence type="ECO:0000256" key="3">
    <source>
        <dbReference type="ARBA" id="ARBA00022824"/>
    </source>
</evidence>
<dbReference type="RefSeq" id="WP_068666568.1">
    <property type="nucleotide sequence ID" value="NZ_LYPB01000073.1"/>
</dbReference>
<reference evidence="7 8" key="1">
    <citation type="submission" date="2016-05" db="EMBL/GenBank/DDBJ databases">
        <title>Paenibacillus sp. 1ZS3-15 nov., isolated from the rhizosphere soil.</title>
        <authorList>
            <person name="Zhang X.X."/>
            <person name="Zhang J."/>
        </authorList>
    </citation>
    <scope>NUCLEOTIDE SEQUENCE [LARGE SCALE GENOMIC DNA]</scope>
    <source>
        <strain evidence="7 8">1ZS3-15</strain>
    </source>
</reference>
<keyword evidence="8" id="KW-1185">Reference proteome</keyword>